<keyword evidence="3" id="KW-1185">Reference proteome</keyword>
<proteinExistence type="predicted"/>
<dbReference type="OrthoDB" id="6479916at2759"/>
<name>A0A1V9XLE3_9ACAR</name>
<evidence type="ECO:0000313" key="2">
    <source>
        <dbReference type="EMBL" id="OQR74345.1"/>
    </source>
</evidence>
<feature type="signal peptide" evidence="1">
    <location>
        <begin position="1"/>
        <end position="17"/>
    </location>
</feature>
<reference evidence="2 3" key="1">
    <citation type="journal article" date="2017" name="Gigascience">
        <title>Draft genome of the honey bee ectoparasitic mite, Tropilaelaps mercedesae, is shaped by the parasitic life history.</title>
        <authorList>
            <person name="Dong X."/>
            <person name="Armstrong S.D."/>
            <person name="Xia D."/>
            <person name="Makepeace B.L."/>
            <person name="Darby A.C."/>
            <person name="Kadowaki T."/>
        </authorList>
    </citation>
    <scope>NUCLEOTIDE SEQUENCE [LARGE SCALE GENOMIC DNA]</scope>
    <source>
        <strain evidence="2">Wuxi-XJTLU</strain>
    </source>
</reference>
<organism evidence="2 3">
    <name type="scientific">Tropilaelaps mercedesae</name>
    <dbReference type="NCBI Taxonomy" id="418985"/>
    <lineage>
        <taxon>Eukaryota</taxon>
        <taxon>Metazoa</taxon>
        <taxon>Ecdysozoa</taxon>
        <taxon>Arthropoda</taxon>
        <taxon>Chelicerata</taxon>
        <taxon>Arachnida</taxon>
        <taxon>Acari</taxon>
        <taxon>Parasitiformes</taxon>
        <taxon>Mesostigmata</taxon>
        <taxon>Gamasina</taxon>
        <taxon>Dermanyssoidea</taxon>
        <taxon>Laelapidae</taxon>
        <taxon>Tropilaelaps</taxon>
    </lineage>
</organism>
<sequence>MLPHPLVILLGVSCTEALMTSRDFHRLVVPECFRQGQTEELEDVPRTMKNFIELVNRIEKVHKLEDAAETASLLLRRFSMSYMRHKKTESGHMFFVDEAQEARASVAEVLLRSAPRQQFHEGVFTVSEKCALFFMLSHSIEQRNDGAGIIAYVEHGVVSPVVHPEGSHGLALAPTLFGIAASKYASRESTQSLLALLRPYSNVVSEGHSVVDHLYGPTLAYLLGTSVKWKNTTVLPLLGRNGIWTTRLCPREYKLSPKVSDVTDSQLSGAVDGFLLNVLSSRISKQRKRPFSLDQLLSTYYSSRGIRELVPEFAGGISFCTRGKIFHKLFSTERLTEQTLAIARLFNAVEALPLKEVIENYAVIPAVKKFSQELEHIVIHPPSSCQEVQHQLDKGSCQTLSNVLLLLDPVSGNPQFDVYQRKLSAYLSEKILENNANSRVSISSSSLTDNPHILKLFFSSSRKQKNPSCHVSRLLYRGADKGCAECQEADIWRAVNGTWNSLLEDDVEVAASTVTPSKVVVYFKFNDFRSKEEDLQGVIRGLRKYHKDLYIFVVGPKPQIVEKFRADVKDAVVIIPQATDDEVMQRIATELAYEICQSE</sequence>
<dbReference type="Proteomes" id="UP000192247">
    <property type="component" value="Unassembled WGS sequence"/>
</dbReference>
<evidence type="ECO:0000313" key="3">
    <source>
        <dbReference type="Proteomes" id="UP000192247"/>
    </source>
</evidence>
<evidence type="ECO:0000256" key="1">
    <source>
        <dbReference type="SAM" id="SignalP"/>
    </source>
</evidence>
<gene>
    <name evidence="2" type="ORF">BIW11_09144</name>
</gene>
<accession>A0A1V9XLE3</accession>
<keyword evidence="1" id="KW-0732">Signal</keyword>
<protein>
    <submittedName>
        <fullName evidence="2">Uncharacterized protein</fullName>
    </submittedName>
</protein>
<dbReference type="EMBL" id="MNPL01008176">
    <property type="protein sequence ID" value="OQR74345.1"/>
    <property type="molecule type" value="Genomic_DNA"/>
</dbReference>
<feature type="chain" id="PRO_5012664159" evidence="1">
    <location>
        <begin position="18"/>
        <end position="599"/>
    </location>
</feature>
<dbReference type="InParanoid" id="A0A1V9XLE3"/>
<comment type="caution">
    <text evidence="2">The sequence shown here is derived from an EMBL/GenBank/DDBJ whole genome shotgun (WGS) entry which is preliminary data.</text>
</comment>
<dbReference type="AlphaFoldDB" id="A0A1V9XLE3"/>